<dbReference type="VEuPathDB" id="VectorBase:RPRC008686"/>
<dbReference type="GO" id="GO:0006814">
    <property type="term" value="P:sodium ion transport"/>
    <property type="evidence" value="ECO:0007669"/>
    <property type="project" value="UniProtKB-KW"/>
</dbReference>
<sequence>MYICIFTITTVTIYNVGGVSTVIDIAHKGGRFDAFNFDPSPFSRYSIMSLLLYTTFFSVFKVCANPAIIQRHLALSKYNSARRAALASGIVIAVLKSGAVIFGIVIYASYHDCDPILSKSSSRTALWQIFTAR</sequence>
<evidence type="ECO:0000256" key="2">
    <source>
        <dbReference type="ARBA" id="ARBA00022448"/>
    </source>
</evidence>
<dbReference type="OMA" id="GSTMWAS"/>
<protein>
    <submittedName>
        <fullName evidence="7">Uncharacterized protein</fullName>
    </submittedName>
</protein>
<organism evidence="7 8">
    <name type="scientific">Rhodnius prolixus</name>
    <name type="common">Triatomid bug</name>
    <dbReference type="NCBI Taxonomy" id="13249"/>
    <lineage>
        <taxon>Eukaryota</taxon>
        <taxon>Metazoa</taxon>
        <taxon>Ecdysozoa</taxon>
        <taxon>Arthropoda</taxon>
        <taxon>Hexapoda</taxon>
        <taxon>Insecta</taxon>
        <taxon>Pterygota</taxon>
        <taxon>Neoptera</taxon>
        <taxon>Paraneoptera</taxon>
        <taxon>Hemiptera</taxon>
        <taxon>Heteroptera</taxon>
        <taxon>Panheteroptera</taxon>
        <taxon>Cimicomorpha</taxon>
        <taxon>Reduviidae</taxon>
        <taxon>Triatominae</taxon>
        <taxon>Rhodnius</taxon>
    </lineage>
</organism>
<dbReference type="InterPro" id="IPR038377">
    <property type="entry name" value="Na/Glc_symporter_sf"/>
</dbReference>
<dbReference type="PANTHER" id="PTHR42985:SF40">
    <property type="entry name" value="LD47995P-RELATED"/>
    <property type="match status" value="1"/>
</dbReference>
<evidence type="ECO:0000313" key="8">
    <source>
        <dbReference type="Proteomes" id="UP000015103"/>
    </source>
</evidence>
<dbReference type="AlphaFoldDB" id="T1HXB6"/>
<evidence type="ECO:0000313" key="7">
    <source>
        <dbReference type="EnsemblMetazoa" id="RPRC008686-PA"/>
    </source>
</evidence>
<dbReference type="EnsemblMetazoa" id="RPRC008686-RA">
    <property type="protein sequence ID" value="RPRC008686-PA"/>
    <property type="gene ID" value="RPRC008686"/>
</dbReference>
<dbReference type="InterPro" id="IPR051163">
    <property type="entry name" value="Sodium:Solute_Symporter_SSF"/>
</dbReference>
<keyword evidence="2" id="KW-0813">Transport</keyword>
<accession>T1HXB6</accession>
<comment type="subcellular location">
    <subcellularLocation>
        <location evidence="1">Cell membrane</location>
        <topology evidence="1">Multi-pass membrane protein</topology>
    </subcellularLocation>
</comment>
<proteinExistence type="predicted"/>
<keyword evidence="6" id="KW-0739">Sodium transport</keyword>
<dbReference type="Proteomes" id="UP000015103">
    <property type="component" value="Unassembled WGS sequence"/>
</dbReference>
<evidence type="ECO:0000256" key="3">
    <source>
        <dbReference type="ARBA" id="ARBA00022475"/>
    </source>
</evidence>
<keyword evidence="5" id="KW-0406">Ion transport</keyword>
<evidence type="ECO:0000256" key="6">
    <source>
        <dbReference type="ARBA" id="ARBA00023201"/>
    </source>
</evidence>
<dbReference type="InParanoid" id="T1HXB6"/>
<keyword evidence="3" id="KW-0472">Membrane</keyword>
<keyword evidence="8" id="KW-1185">Reference proteome</keyword>
<evidence type="ECO:0000256" key="5">
    <source>
        <dbReference type="ARBA" id="ARBA00023065"/>
    </source>
</evidence>
<dbReference type="HOGENOM" id="CLU_1909255_0_0_1"/>
<reference evidence="7" key="1">
    <citation type="submission" date="2015-05" db="UniProtKB">
        <authorList>
            <consortium name="EnsemblMetazoa"/>
        </authorList>
    </citation>
    <scope>IDENTIFICATION</scope>
</reference>
<dbReference type="eggNOG" id="KOG2349">
    <property type="taxonomic scope" value="Eukaryota"/>
</dbReference>
<keyword evidence="4" id="KW-0915">Sodium</keyword>
<evidence type="ECO:0000256" key="1">
    <source>
        <dbReference type="ARBA" id="ARBA00004651"/>
    </source>
</evidence>
<dbReference type="EMBL" id="ACPB03012632">
    <property type="status" value="NOT_ANNOTATED_CDS"/>
    <property type="molecule type" value="Genomic_DNA"/>
</dbReference>
<dbReference type="Gene3D" id="1.20.1730.10">
    <property type="entry name" value="Sodium/glucose cotransporter"/>
    <property type="match status" value="1"/>
</dbReference>
<evidence type="ECO:0000256" key="4">
    <source>
        <dbReference type="ARBA" id="ARBA00023053"/>
    </source>
</evidence>
<keyword evidence="3" id="KW-1003">Cell membrane</keyword>
<dbReference type="GO" id="GO:0015293">
    <property type="term" value="F:symporter activity"/>
    <property type="evidence" value="ECO:0007669"/>
    <property type="project" value="TreeGrafter"/>
</dbReference>
<name>T1HXB6_RHOPR</name>
<dbReference type="GO" id="GO:0005886">
    <property type="term" value="C:plasma membrane"/>
    <property type="evidence" value="ECO:0007669"/>
    <property type="project" value="UniProtKB-SubCell"/>
</dbReference>
<dbReference type="PANTHER" id="PTHR42985">
    <property type="entry name" value="SODIUM-COUPLED MONOCARBOXYLATE TRANSPORTER"/>
    <property type="match status" value="1"/>
</dbReference>